<feature type="region of interest" description="Disordered" evidence="4">
    <location>
        <begin position="283"/>
        <end position="310"/>
    </location>
</feature>
<feature type="compositionally biased region" description="Low complexity" evidence="4">
    <location>
        <begin position="299"/>
        <end position="310"/>
    </location>
</feature>
<comment type="similarity">
    <text evidence="1">Belongs to the peptidase S1C family.</text>
</comment>
<proteinExistence type="inferred from homology"/>
<organism evidence="7">
    <name type="scientific">Schaalia odontolytica</name>
    <dbReference type="NCBI Taxonomy" id="1660"/>
    <lineage>
        <taxon>Bacteria</taxon>
        <taxon>Bacillati</taxon>
        <taxon>Actinomycetota</taxon>
        <taxon>Actinomycetes</taxon>
        <taxon>Actinomycetales</taxon>
        <taxon>Actinomycetaceae</taxon>
        <taxon>Schaalia</taxon>
    </lineage>
</organism>
<keyword evidence="2 7" id="KW-0645">Protease</keyword>
<name>A0A6N2RA59_9ACTO</name>
<feature type="domain" description="PDZ" evidence="6">
    <location>
        <begin position="377"/>
        <end position="439"/>
    </location>
</feature>
<feature type="compositionally biased region" description="Polar residues" evidence="4">
    <location>
        <begin position="283"/>
        <end position="292"/>
    </location>
</feature>
<dbReference type="InterPro" id="IPR009003">
    <property type="entry name" value="Peptidase_S1_PA"/>
</dbReference>
<dbReference type="Gene3D" id="2.30.42.10">
    <property type="match status" value="1"/>
</dbReference>
<dbReference type="InterPro" id="IPR001478">
    <property type="entry name" value="PDZ"/>
</dbReference>
<dbReference type="EC" id="3.4.21.107" evidence="7"/>
<accession>A0A6N2RA59</accession>
<keyword evidence="5" id="KW-0812">Transmembrane</keyword>
<dbReference type="PANTHER" id="PTHR43343">
    <property type="entry name" value="PEPTIDASE S12"/>
    <property type="match status" value="1"/>
</dbReference>
<dbReference type="Gene3D" id="2.40.10.10">
    <property type="entry name" value="Trypsin-like serine proteases"/>
    <property type="match status" value="2"/>
</dbReference>
<dbReference type="PRINTS" id="PR00834">
    <property type="entry name" value="PROTEASES2C"/>
</dbReference>
<gene>
    <name evidence="7" type="primary">degP</name>
    <name evidence="7" type="ORF">AOLFYP35_00260</name>
</gene>
<evidence type="ECO:0000256" key="3">
    <source>
        <dbReference type="ARBA" id="ARBA00022801"/>
    </source>
</evidence>
<evidence type="ECO:0000313" key="7">
    <source>
        <dbReference type="EMBL" id="VYS77782.1"/>
    </source>
</evidence>
<dbReference type="GO" id="GO:0006508">
    <property type="term" value="P:proteolysis"/>
    <property type="evidence" value="ECO:0007669"/>
    <property type="project" value="UniProtKB-KW"/>
</dbReference>
<dbReference type="PROSITE" id="PS50106">
    <property type="entry name" value="PDZ"/>
    <property type="match status" value="1"/>
</dbReference>
<dbReference type="GO" id="GO:0004252">
    <property type="term" value="F:serine-type endopeptidase activity"/>
    <property type="evidence" value="ECO:0007669"/>
    <property type="project" value="InterPro"/>
</dbReference>
<sequence length="477" mass="48009">MNPEETTPQGDARFQPDAQEPAQQSASQGGGASAPMQHETAPLPAVTPATSESEAAYTPGSAQPPVSEASAEGETLAGVPAGPAPTLLETHNPRRGPGWGALVLAMACTAGLAIGGTLVIGQNLHSSVTTPLVSQTSAPAQSNSAGTAVDWENVAQTVSPAVVTISVSAQNSSGIGSGAIVDSAGNIVTNYHVISSVVDGSGRIQVTLTDGRIYEAKIVGTDKSTDLAVIRLVNPPSDLVAAQFGQSADLKVGQPVMAIGSPLGLSNTVTTGIVSALNRPVQVQASESQNQDNSKDPFGQLQQQGNQSQSITTNAIQVDASINPGNSGGPLFNEHGQVIGINSSIASLSSSSNSEAGSIGLGFAIPSDLVVSVVNQLIQNGTVDHARLGVTVSTGAARVGNDTRAGAQISGVSQGSGAEAAGLKAGDVITKIDGNTVTSAQSLVGYVRRYTGGQEVSVTYVRDGVENTAKVTLQSEH</sequence>
<protein>
    <submittedName>
        <fullName evidence="7">Periplasmic serine endoprotease DegP</fullName>
        <ecNumber evidence="7">3.4.21.107</ecNumber>
    </submittedName>
</protein>
<dbReference type="InterPro" id="IPR043504">
    <property type="entry name" value="Peptidase_S1_PA_chymotrypsin"/>
</dbReference>
<dbReference type="Pfam" id="PF13365">
    <property type="entry name" value="Trypsin_2"/>
    <property type="match status" value="1"/>
</dbReference>
<feature type="compositionally biased region" description="Low complexity" evidence="4">
    <location>
        <begin position="15"/>
        <end position="27"/>
    </location>
</feature>
<dbReference type="PANTHER" id="PTHR43343:SF3">
    <property type="entry name" value="PROTEASE DO-LIKE 8, CHLOROPLASTIC"/>
    <property type="match status" value="1"/>
</dbReference>
<evidence type="ECO:0000256" key="4">
    <source>
        <dbReference type="SAM" id="MobiDB-lite"/>
    </source>
</evidence>
<evidence type="ECO:0000259" key="6">
    <source>
        <dbReference type="PROSITE" id="PS50106"/>
    </source>
</evidence>
<reference evidence="7" key="1">
    <citation type="submission" date="2019-11" db="EMBL/GenBank/DDBJ databases">
        <authorList>
            <person name="Feng L."/>
        </authorList>
    </citation>
    <scope>NUCLEOTIDE SEQUENCE</scope>
    <source>
        <strain evidence="7">AodontolyticusLFYP35</strain>
    </source>
</reference>
<evidence type="ECO:0000256" key="1">
    <source>
        <dbReference type="ARBA" id="ARBA00010541"/>
    </source>
</evidence>
<evidence type="ECO:0000256" key="2">
    <source>
        <dbReference type="ARBA" id="ARBA00022670"/>
    </source>
</evidence>
<keyword evidence="5" id="KW-1133">Transmembrane helix</keyword>
<dbReference type="SUPFAM" id="SSF50494">
    <property type="entry name" value="Trypsin-like serine proteases"/>
    <property type="match status" value="1"/>
</dbReference>
<dbReference type="SMART" id="SM00228">
    <property type="entry name" value="PDZ"/>
    <property type="match status" value="1"/>
</dbReference>
<dbReference type="Pfam" id="PF13180">
    <property type="entry name" value="PDZ_2"/>
    <property type="match status" value="1"/>
</dbReference>
<dbReference type="InterPro" id="IPR001940">
    <property type="entry name" value="Peptidase_S1C"/>
</dbReference>
<feature type="region of interest" description="Disordered" evidence="4">
    <location>
        <begin position="1"/>
        <end position="93"/>
    </location>
</feature>
<keyword evidence="5" id="KW-0472">Membrane</keyword>
<dbReference type="EMBL" id="CACRSM010000002">
    <property type="protein sequence ID" value="VYS77782.1"/>
    <property type="molecule type" value="Genomic_DNA"/>
</dbReference>
<dbReference type="AlphaFoldDB" id="A0A6N2RA59"/>
<evidence type="ECO:0000256" key="5">
    <source>
        <dbReference type="SAM" id="Phobius"/>
    </source>
</evidence>
<dbReference type="InterPro" id="IPR036034">
    <property type="entry name" value="PDZ_sf"/>
</dbReference>
<dbReference type="SUPFAM" id="SSF50156">
    <property type="entry name" value="PDZ domain-like"/>
    <property type="match status" value="1"/>
</dbReference>
<dbReference type="InterPro" id="IPR051201">
    <property type="entry name" value="Chloro_Bact_Ser_Proteases"/>
</dbReference>
<keyword evidence="3 7" id="KW-0378">Hydrolase</keyword>
<feature type="transmembrane region" description="Helical" evidence="5">
    <location>
        <begin position="99"/>
        <end position="121"/>
    </location>
</feature>